<evidence type="ECO:0000313" key="8">
    <source>
        <dbReference type="EMBL" id="QJC79783.1"/>
    </source>
</evidence>
<dbReference type="GeneID" id="72195136"/>
<dbReference type="InterPro" id="IPR001789">
    <property type="entry name" value="Sig_transdc_resp-reg_receiver"/>
</dbReference>
<dbReference type="EC" id="2.7.13.3" evidence="2"/>
<evidence type="ECO:0000256" key="4">
    <source>
        <dbReference type="PROSITE-ProRule" id="PRU00169"/>
    </source>
</evidence>
<dbReference type="InterPro" id="IPR003661">
    <property type="entry name" value="HisK_dim/P_dom"/>
</dbReference>
<accession>A0AAE7DEV6</accession>
<evidence type="ECO:0000256" key="5">
    <source>
        <dbReference type="SAM" id="Coils"/>
    </source>
</evidence>
<gene>
    <name evidence="8" type="ORF">HGP31_16185</name>
</gene>
<evidence type="ECO:0000256" key="3">
    <source>
        <dbReference type="ARBA" id="ARBA00022553"/>
    </source>
</evidence>
<dbReference type="SMART" id="SM00448">
    <property type="entry name" value="REC"/>
    <property type="match status" value="1"/>
</dbReference>
<dbReference type="PANTHER" id="PTHR43065">
    <property type="entry name" value="SENSOR HISTIDINE KINASE"/>
    <property type="match status" value="1"/>
</dbReference>
<dbReference type="SMART" id="SM00387">
    <property type="entry name" value="HATPase_c"/>
    <property type="match status" value="1"/>
</dbReference>
<dbReference type="Pfam" id="PF00512">
    <property type="entry name" value="HisKA"/>
    <property type="match status" value="1"/>
</dbReference>
<evidence type="ECO:0000256" key="2">
    <source>
        <dbReference type="ARBA" id="ARBA00012438"/>
    </source>
</evidence>
<sequence>MTVNEATSERAIILAPLGRDSQIALMLLNEAGFGGVVSTDLPGLCLEVEQGAGLLLMSSEALLSSDLEPLLSLIEQQPAWSDLPIVLLTHHGGPEHNPASRFGPLLGNVTFLERPFHPETLISLVAAALRGRRRQYEARDRLVDLSMSELRLQNTLETLEQQVEERTAQLRHNEEALRQSQKMEAVGQLTGGIAHDFNNMLTGIIGSLELLRRRLARGRTEDLDSLIDLGVTSANRAASLTHRLLAFSRRQSLDSKPVEMNNLVVSMGELLQRSINESIHLDMQLSDQLWVAEADPNQLESALLNLVINARDAMPDGGKLLVQTSNRHLDADFTKPYGNLAPGDYVVLSVTDNGCGMPQSTINRAFDPFFTTKPIGQGTGLGLSMIYGFSKQSGGHVAIQSEVGAGTTVNLYLPRFGGDLPQDNPVNIEHAPYAKNGETVLIVEDDPAVRLLVSNVLGDLGYAFVEASDADSAMPILDSVQRIDLLISDVGLPGMNGRQLAEIGRQLRPDLRVLFITGYAEHAAVRGGFLDPGMQMITKPFTFDLLTAKVQEMIRV</sequence>
<feature type="domain" description="Response regulatory" evidence="7">
    <location>
        <begin position="439"/>
        <end position="554"/>
    </location>
</feature>
<dbReference type="InterPro" id="IPR036097">
    <property type="entry name" value="HisK_dim/P_sf"/>
</dbReference>
<protein>
    <recommendedName>
        <fullName evidence="2">histidine kinase</fullName>
        <ecNumber evidence="2">2.7.13.3</ecNumber>
    </recommendedName>
</protein>
<feature type="modified residue" description="4-aspartylphosphate" evidence="4">
    <location>
        <position position="489"/>
    </location>
</feature>
<dbReference type="AlphaFoldDB" id="A0AAE7DEV6"/>
<dbReference type="Proteomes" id="UP000501367">
    <property type="component" value="Chromosome"/>
</dbReference>
<dbReference type="Gene3D" id="3.40.50.2300">
    <property type="match status" value="1"/>
</dbReference>
<dbReference type="SUPFAM" id="SSF55874">
    <property type="entry name" value="ATPase domain of HSP90 chaperone/DNA topoisomerase II/histidine kinase"/>
    <property type="match status" value="1"/>
</dbReference>
<evidence type="ECO:0000313" key="9">
    <source>
        <dbReference type="Proteomes" id="UP000501367"/>
    </source>
</evidence>
<evidence type="ECO:0000259" key="6">
    <source>
        <dbReference type="PROSITE" id="PS50109"/>
    </source>
</evidence>
<evidence type="ECO:0000259" key="7">
    <source>
        <dbReference type="PROSITE" id="PS50110"/>
    </source>
</evidence>
<dbReference type="GO" id="GO:0000155">
    <property type="term" value="F:phosphorelay sensor kinase activity"/>
    <property type="evidence" value="ECO:0007669"/>
    <property type="project" value="InterPro"/>
</dbReference>
<dbReference type="PROSITE" id="PS50109">
    <property type="entry name" value="HIS_KIN"/>
    <property type="match status" value="1"/>
</dbReference>
<proteinExistence type="predicted"/>
<keyword evidence="5" id="KW-0175">Coiled coil</keyword>
<dbReference type="PROSITE" id="PS50110">
    <property type="entry name" value="RESPONSE_REGULATORY"/>
    <property type="match status" value="1"/>
</dbReference>
<dbReference type="CDD" id="cd16919">
    <property type="entry name" value="HATPase_CckA-like"/>
    <property type="match status" value="1"/>
</dbReference>
<dbReference type="EMBL" id="CP051487">
    <property type="protein sequence ID" value="QJC79783.1"/>
    <property type="molecule type" value="Genomic_DNA"/>
</dbReference>
<evidence type="ECO:0000256" key="1">
    <source>
        <dbReference type="ARBA" id="ARBA00000085"/>
    </source>
</evidence>
<comment type="catalytic activity">
    <reaction evidence="1">
        <text>ATP + protein L-histidine = ADP + protein N-phospho-L-histidine.</text>
        <dbReference type="EC" id="2.7.13.3"/>
    </reaction>
</comment>
<dbReference type="PANTHER" id="PTHR43065:SF42">
    <property type="entry name" value="TWO-COMPONENT SENSOR PPRA"/>
    <property type="match status" value="1"/>
</dbReference>
<dbReference type="InterPro" id="IPR036890">
    <property type="entry name" value="HATPase_C_sf"/>
</dbReference>
<reference evidence="8 9" key="1">
    <citation type="submission" date="2020-04" db="EMBL/GenBank/DDBJ databases">
        <authorList>
            <person name="Yao Y."/>
            <person name="He Z."/>
        </authorList>
    </citation>
    <scope>NUCLEOTIDE SEQUENCE [LARGE SCALE GENOMIC DNA]</scope>
    <source>
        <strain evidence="8 9">CY-1</strain>
    </source>
</reference>
<name>A0AAE7DEV6_9PSED</name>
<dbReference type="Gene3D" id="1.10.287.130">
    <property type="match status" value="1"/>
</dbReference>
<dbReference type="CDD" id="cd18161">
    <property type="entry name" value="REC_hyHK_blue-like"/>
    <property type="match status" value="1"/>
</dbReference>
<organism evidence="8 9">
    <name type="scientific">Pseudomonas umsongensis</name>
    <dbReference type="NCBI Taxonomy" id="198618"/>
    <lineage>
        <taxon>Bacteria</taxon>
        <taxon>Pseudomonadati</taxon>
        <taxon>Pseudomonadota</taxon>
        <taxon>Gammaproteobacteria</taxon>
        <taxon>Pseudomonadales</taxon>
        <taxon>Pseudomonadaceae</taxon>
        <taxon>Pseudomonas</taxon>
    </lineage>
</organism>
<feature type="coiled-coil region" evidence="5">
    <location>
        <begin position="142"/>
        <end position="176"/>
    </location>
</feature>
<dbReference type="SMART" id="SM00388">
    <property type="entry name" value="HisKA"/>
    <property type="match status" value="1"/>
</dbReference>
<dbReference type="RefSeq" id="WP_168758198.1">
    <property type="nucleotide sequence ID" value="NZ_CP051487.1"/>
</dbReference>
<dbReference type="PRINTS" id="PR00344">
    <property type="entry name" value="BCTRLSENSOR"/>
</dbReference>
<dbReference type="InterPro" id="IPR004358">
    <property type="entry name" value="Sig_transdc_His_kin-like_C"/>
</dbReference>
<dbReference type="SUPFAM" id="SSF47384">
    <property type="entry name" value="Homodimeric domain of signal transducing histidine kinase"/>
    <property type="match status" value="1"/>
</dbReference>
<dbReference type="InterPro" id="IPR005467">
    <property type="entry name" value="His_kinase_dom"/>
</dbReference>
<feature type="domain" description="Histidine kinase" evidence="6">
    <location>
        <begin position="192"/>
        <end position="417"/>
    </location>
</feature>
<dbReference type="Gene3D" id="3.30.565.10">
    <property type="entry name" value="Histidine kinase-like ATPase, C-terminal domain"/>
    <property type="match status" value="1"/>
</dbReference>
<dbReference type="InterPro" id="IPR003594">
    <property type="entry name" value="HATPase_dom"/>
</dbReference>
<dbReference type="CDD" id="cd00082">
    <property type="entry name" value="HisKA"/>
    <property type="match status" value="1"/>
</dbReference>
<dbReference type="KEGG" id="pum:HGP31_16185"/>
<dbReference type="SUPFAM" id="SSF52172">
    <property type="entry name" value="CheY-like"/>
    <property type="match status" value="2"/>
</dbReference>
<dbReference type="InterPro" id="IPR011006">
    <property type="entry name" value="CheY-like_superfamily"/>
</dbReference>
<dbReference type="Pfam" id="PF00072">
    <property type="entry name" value="Response_reg"/>
    <property type="match status" value="1"/>
</dbReference>
<dbReference type="Pfam" id="PF02518">
    <property type="entry name" value="HATPase_c"/>
    <property type="match status" value="1"/>
</dbReference>
<keyword evidence="3 4" id="KW-0597">Phosphoprotein</keyword>